<organism evidence="13 14">
    <name type="scientific">Blastomyces gilchristii (strain SLH14081)</name>
    <name type="common">Blastomyces dermatitidis</name>
    <dbReference type="NCBI Taxonomy" id="559298"/>
    <lineage>
        <taxon>Eukaryota</taxon>
        <taxon>Fungi</taxon>
        <taxon>Dikarya</taxon>
        <taxon>Ascomycota</taxon>
        <taxon>Pezizomycotina</taxon>
        <taxon>Eurotiomycetes</taxon>
        <taxon>Eurotiomycetidae</taxon>
        <taxon>Onygenales</taxon>
        <taxon>Ajellomycetaceae</taxon>
        <taxon>Blastomyces</taxon>
    </lineage>
</organism>
<keyword evidence="3 11" id="KW-0813">Transport</keyword>
<dbReference type="Proteomes" id="UP000002038">
    <property type="component" value="Unassembled WGS sequence"/>
</dbReference>
<dbReference type="VEuPathDB" id="FungiDB:BDBG_04236"/>
<dbReference type="GeneID" id="8504877"/>
<dbReference type="GO" id="GO:0015078">
    <property type="term" value="F:proton transmembrane transporter activity"/>
    <property type="evidence" value="ECO:0007669"/>
    <property type="project" value="InterPro"/>
</dbReference>
<evidence type="ECO:0000256" key="6">
    <source>
        <dbReference type="ARBA" id="ARBA00022792"/>
    </source>
</evidence>
<feature type="region of interest" description="Disordered" evidence="12">
    <location>
        <begin position="53"/>
        <end position="75"/>
    </location>
</feature>
<comment type="similarity">
    <text evidence="2 11">Belongs to the ATPase e subunit family.</text>
</comment>
<protein>
    <recommendedName>
        <fullName evidence="11">ATP synthase F(0) complex subunit e, mitochondrial</fullName>
    </recommendedName>
</protein>
<evidence type="ECO:0000256" key="1">
    <source>
        <dbReference type="ARBA" id="ARBA00004273"/>
    </source>
</evidence>
<comment type="subunit">
    <text evidence="11">F-type ATPases have 2 components, CF(1) - the catalytic core - and CF(0) - the membrane proton channel. CF(1) and CF(0) have multiple subunits.</text>
</comment>
<dbReference type="OrthoDB" id="2125027at2759"/>
<comment type="function">
    <text evidence="11">Subunit e, of the mitochondrial membrane ATP synthase complex (F(1)F(0) ATP synthase or Complex V) that produces ATP from ADP in the presence of a proton gradient across the membrane which is generated by electron transport complexes of the respiratory chain. ATP synthase complex consist of a soluble F(1) head domain - the catalytic core - and a membrane F(1) domain - the membrane proton channel. These two domains are linked by a central stalk rotating inside the F(1) region and a stationary peripheral stalk. During catalysis, ATP synthesis in the catalytic domain of F(1) is coupled via a rotary mechanism of the central stalk subunits to proton translocation. In vivo, can only synthesize ATP although its ATP hydrolase activity can be activated artificially in vitro. Part of the complex F(0) domain.</text>
</comment>
<keyword evidence="4 11" id="KW-0138">CF(0)</keyword>
<dbReference type="InterPro" id="IPR008386">
    <property type="entry name" value="ATP_synth_F0_esu_mt"/>
</dbReference>
<dbReference type="EMBL" id="GG657454">
    <property type="protein sequence ID" value="OAT08270.1"/>
    <property type="molecule type" value="Genomic_DNA"/>
</dbReference>
<keyword evidence="7 11" id="KW-0406">Ion transport</keyword>
<dbReference type="Pfam" id="PF05680">
    <property type="entry name" value="ATP-synt_E"/>
    <property type="match status" value="1"/>
</dbReference>
<keyword evidence="14" id="KW-1185">Reference proteome</keyword>
<evidence type="ECO:0000256" key="12">
    <source>
        <dbReference type="SAM" id="MobiDB-lite"/>
    </source>
</evidence>
<name>A0A179UK57_BLAGS</name>
<keyword evidence="5 11" id="KW-0375">Hydrogen ion transport</keyword>
<evidence type="ECO:0000256" key="3">
    <source>
        <dbReference type="ARBA" id="ARBA00022448"/>
    </source>
</evidence>
<accession>A0A179UK57</accession>
<evidence type="ECO:0000256" key="5">
    <source>
        <dbReference type="ARBA" id="ARBA00022781"/>
    </source>
</evidence>
<comment type="subcellular location">
    <subcellularLocation>
        <location evidence="1 11">Mitochondrion inner membrane</location>
    </subcellularLocation>
</comment>
<evidence type="ECO:0000256" key="7">
    <source>
        <dbReference type="ARBA" id="ARBA00023065"/>
    </source>
</evidence>
<keyword evidence="9" id="KW-0472">Membrane</keyword>
<evidence type="ECO:0000256" key="8">
    <source>
        <dbReference type="ARBA" id="ARBA00023128"/>
    </source>
</evidence>
<dbReference type="GO" id="GO:0005743">
    <property type="term" value="C:mitochondrial inner membrane"/>
    <property type="evidence" value="ECO:0007669"/>
    <property type="project" value="UniProtKB-SubCell"/>
</dbReference>
<dbReference type="RefSeq" id="XP_002625367.1">
    <property type="nucleotide sequence ID" value="XM_002625321.2"/>
</dbReference>
<dbReference type="AlphaFoldDB" id="A0A179UK57"/>
<evidence type="ECO:0000256" key="2">
    <source>
        <dbReference type="ARBA" id="ARBA00007333"/>
    </source>
</evidence>
<evidence type="ECO:0000256" key="10">
    <source>
        <dbReference type="ARBA" id="ARBA00023310"/>
    </source>
</evidence>
<evidence type="ECO:0000256" key="9">
    <source>
        <dbReference type="ARBA" id="ARBA00023136"/>
    </source>
</evidence>
<evidence type="ECO:0000256" key="11">
    <source>
        <dbReference type="RuleBase" id="RU367005"/>
    </source>
</evidence>
<dbReference type="STRING" id="559298.A0A179UK57"/>
<sequence length="142" mass="15909">MAASQGVNVLRYSALFAGVFYGLYHQSSLTSQAKQAQIDREYSRKESLIEQARAEYSKKNAPTETKTTSSGVITDPEDKRFDLEAFINMKSCRNGEIMNENVGGGGGGGRLMREALATRWLGERYLLRGTRQRKRVPQTPKK</sequence>
<proteinExistence type="inferred from homology"/>
<keyword evidence="6 11" id="KW-0999">Mitochondrion inner membrane</keyword>
<evidence type="ECO:0000256" key="4">
    <source>
        <dbReference type="ARBA" id="ARBA00022547"/>
    </source>
</evidence>
<dbReference type="GO" id="GO:0015986">
    <property type="term" value="P:proton motive force-driven ATP synthesis"/>
    <property type="evidence" value="ECO:0007669"/>
    <property type="project" value="InterPro"/>
</dbReference>
<feature type="compositionally biased region" description="Polar residues" evidence="12">
    <location>
        <begin position="60"/>
        <end position="72"/>
    </location>
</feature>
<dbReference type="GO" id="GO:0045259">
    <property type="term" value="C:proton-transporting ATP synthase complex"/>
    <property type="evidence" value="ECO:0007669"/>
    <property type="project" value="UniProtKB-UniRule"/>
</dbReference>
<dbReference type="KEGG" id="bgh:BDBG_04236"/>
<reference evidence="14" key="1">
    <citation type="journal article" date="2015" name="PLoS Genet.">
        <title>The dynamic genome and transcriptome of the human fungal pathogen Blastomyces and close relative Emmonsia.</title>
        <authorList>
            <person name="Munoz J.F."/>
            <person name="Gauthier G.M."/>
            <person name="Desjardins C.A."/>
            <person name="Gallo J.E."/>
            <person name="Holder J."/>
            <person name="Sullivan T.D."/>
            <person name="Marty A.J."/>
            <person name="Carmen J.C."/>
            <person name="Chen Z."/>
            <person name="Ding L."/>
            <person name="Gujja S."/>
            <person name="Magrini V."/>
            <person name="Misas E."/>
            <person name="Mitreva M."/>
            <person name="Priest M."/>
            <person name="Saif S."/>
            <person name="Whiston E.A."/>
            <person name="Young S."/>
            <person name="Zeng Q."/>
            <person name="Goldman W.E."/>
            <person name="Mardis E.R."/>
            <person name="Taylor J.W."/>
            <person name="McEwen J.G."/>
            <person name="Clay O.K."/>
            <person name="Klein B.S."/>
            <person name="Cuomo C.A."/>
        </authorList>
    </citation>
    <scope>NUCLEOTIDE SEQUENCE [LARGE SCALE GENOMIC DNA]</scope>
    <source>
        <strain evidence="14">SLH14081</strain>
    </source>
</reference>
<evidence type="ECO:0000313" key="14">
    <source>
        <dbReference type="Proteomes" id="UP000002038"/>
    </source>
</evidence>
<gene>
    <name evidence="13" type="ORF">BDBG_04236</name>
</gene>
<keyword evidence="10 11" id="KW-0066">ATP synthesis</keyword>
<keyword evidence="8 11" id="KW-0496">Mitochondrion</keyword>
<evidence type="ECO:0000313" key="13">
    <source>
        <dbReference type="EMBL" id="OAT08270.1"/>
    </source>
</evidence>